<name>A0A0S3KFJ4_9ENTE</name>
<evidence type="ECO:0000313" key="1">
    <source>
        <dbReference type="EMBL" id="ALS03047.1"/>
    </source>
</evidence>
<dbReference type="KEGG" id="ess:ATZ33_17175"/>
<dbReference type="OrthoDB" id="2194999at2"/>
<sequence length="113" mass="12917">MELTMNEKTFNCTFGYGFLKEINKRYSVERGGMQLKLGVGAIVSNLLLSDVDTLFEVLLIANMTEKPRLTVKFLEEYVEQNGTKNLFEEVIDELKKSEYTGMMTSKMLEEAQA</sequence>
<reference evidence="1 3" key="2">
    <citation type="submission" date="2015-12" db="EMBL/GenBank/DDBJ databases">
        <authorList>
            <person name="Lauer A."/>
            <person name="Humrighouse B."/>
            <person name="Loparev V."/>
            <person name="Shewmaker P.L."/>
            <person name="Whitney A.M."/>
            <person name="McLaughlin R.W."/>
        </authorList>
    </citation>
    <scope>NUCLEOTIDE SEQUENCE [LARGE SCALE GENOMIC DNA]</scope>
    <source>
        <strain evidence="1 3">LMG 23085</strain>
    </source>
</reference>
<dbReference type="Pfam" id="PF12363">
    <property type="entry name" value="Phage_TAC_12"/>
    <property type="match status" value="1"/>
</dbReference>
<organism evidence="2 4">
    <name type="scientific">Enterococcus silesiacus</name>
    <dbReference type="NCBI Taxonomy" id="332949"/>
    <lineage>
        <taxon>Bacteria</taxon>
        <taxon>Bacillati</taxon>
        <taxon>Bacillota</taxon>
        <taxon>Bacilli</taxon>
        <taxon>Lactobacillales</taxon>
        <taxon>Enterococcaceae</taxon>
        <taxon>Enterococcus</taxon>
    </lineage>
</organism>
<dbReference type="Proteomes" id="UP000065511">
    <property type="component" value="Chromosome"/>
</dbReference>
<dbReference type="EMBL" id="CP013614">
    <property type="protein sequence ID" value="ALS03047.1"/>
    <property type="molecule type" value="Genomic_DNA"/>
</dbReference>
<dbReference type="AlphaFoldDB" id="A0A0S3KFJ4"/>
<dbReference type="EMBL" id="JXLC01000003">
    <property type="protein sequence ID" value="OJG92992.1"/>
    <property type="molecule type" value="Genomic_DNA"/>
</dbReference>
<reference evidence="2 4" key="1">
    <citation type="submission" date="2014-12" db="EMBL/GenBank/DDBJ databases">
        <title>Draft genome sequences of 29 type strains of Enterococci.</title>
        <authorList>
            <person name="Zhong Z."/>
            <person name="Sun Z."/>
            <person name="Liu W."/>
            <person name="Zhang W."/>
            <person name="Zhang H."/>
        </authorList>
    </citation>
    <scope>NUCLEOTIDE SEQUENCE [LARGE SCALE GENOMIC DNA]</scope>
    <source>
        <strain evidence="2 4">DSM 22801</strain>
    </source>
</reference>
<proteinExistence type="predicted"/>
<dbReference type="Proteomes" id="UP000183039">
    <property type="component" value="Unassembled WGS sequence"/>
</dbReference>
<dbReference type="InterPro" id="IPR024410">
    <property type="entry name" value="Phage_TAC_12"/>
</dbReference>
<dbReference type="RefSeq" id="WP_071876553.1">
    <property type="nucleotide sequence ID" value="NZ_JXLC01000003.1"/>
</dbReference>
<gene>
    <name evidence="1" type="ORF">ATZ33_17175</name>
    <name evidence="2" type="ORF">RV15_GL002126</name>
</gene>
<protein>
    <recommendedName>
        <fullName evidence="5">Phage tail protein</fullName>
    </recommendedName>
</protein>
<evidence type="ECO:0000313" key="4">
    <source>
        <dbReference type="Proteomes" id="UP000183039"/>
    </source>
</evidence>
<evidence type="ECO:0000313" key="3">
    <source>
        <dbReference type="Proteomes" id="UP000065511"/>
    </source>
</evidence>
<keyword evidence="3" id="KW-1185">Reference proteome</keyword>
<evidence type="ECO:0008006" key="5">
    <source>
        <dbReference type="Google" id="ProtNLM"/>
    </source>
</evidence>
<evidence type="ECO:0000313" key="2">
    <source>
        <dbReference type="EMBL" id="OJG92992.1"/>
    </source>
</evidence>
<accession>A0A0S3KFJ4</accession>